<dbReference type="EMBL" id="CAJNNW010024682">
    <property type="protein sequence ID" value="CAE8673703.1"/>
    <property type="molecule type" value="Genomic_DNA"/>
</dbReference>
<keyword evidence="4" id="KW-1185">Reference proteome</keyword>
<organism evidence="2 4">
    <name type="scientific">Polarella glacialis</name>
    <name type="common">Dinoflagellate</name>
    <dbReference type="NCBI Taxonomy" id="89957"/>
    <lineage>
        <taxon>Eukaryota</taxon>
        <taxon>Sar</taxon>
        <taxon>Alveolata</taxon>
        <taxon>Dinophyceae</taxon>
        <taxon>Suessiales</taxon>
        <taxon>Suessiaceae</taxon>
        <taxon>Polarella</taxon>
    </lineage>
</organism>
<dbReference type="Proteomes" id="UP000654075">
    <property type="component" value="Unassembled WGS sequence"/>
</dbReference>
<dbReference type="AlphaFoldDB" id="A0A813HY13"/>
<dbReference type="EMBL" id="CAJNNV010033183">
    <property type="protein sequence ID" value="CAE8642639.1"/>
    <property type="molecule type" value="Genomic_DNA"/>
</dbReference>
<protein>
    <submittedName>
        <fullName evidence="2">Uncharacterized protein</fullName>
    </submittedName>
</protein>
<comment type="caution">
    <text evidence="2">The sequence shown here is derived from an EMBL/GenBank/DDBJ whole genome shotgun (WGS) entry which is preliminary data.</text>
</comment>
<evidence type="ECO:0000256" key="1">
    <source>
        <dbReference type="SAM" id="MobiDB-lite"/>
    </source>
</evidence>
<accession>A0A813HY13</accession>
<dbReference type="Proteomes" id="UP000626109">
    <property type="component" value="Unassembled WGS sequence"/>
</dbReference>
<name>A0A813HY13_POLGL</name>
<proteinExistence type="predicted"/>
<reference evidence="2" key="1">
    <citation type="submission" date="2021-02" db="EMBL/GenBank/DDBJ databases">
        <authorList>
            <person name="Dougan E. K."/>
            <person name="Rhodes N."/>
            <person name="Thang M."/>
            <person name="Chan C."/>
        </authorList>
    </citation>
    <scope>NUCLEOTIDE SEQUENCE</scope>
</reference>
<sequence length="284" mass="30936">MMDLDGDAEPIPVQAWTDSTACLGIAQRLGVGKLRHLAVRHLWVQEVCRARQVELAKIDWEINVADMLTKHLQPARLEMLRRHVGLHAAAGADETQPEQLNMMCEEPLPLCPECHQVCVRCAGAFRARRATAANSGSSTWERVASPPGPATTQAGPRVSTGRRPKAMAKARPAVSTGRRPPADGQVWTTTTSASSTSTTWRPNPRPVARSAAAEGQQTPQRPDKFANLQGQATNSQLDYIGLLSRRLGVSFDAETAAESLSKQEASELIDSLLLSRLPREQTRI</sequence>
<dbReference type="OrthoDB" id="4362974at2759"/>
<feature type="region of interest" description="Disordered" evidence="1">
    <location>
        <begin position="132"/>
        <end position="223"/>
    </location>
</feature>
<evidence type="ECO:0000313" key="3">
    <source>
        <dbReference type="EMBL" id="CAE8673703.1"/>
    </source>
</evidence>
<evidence type="ECO:0000313" key="2">
    <source>
        <dbReference type="EMBL" id="CAE8642639.1"/>
    </source>
</evidence>
<feature type="compositionally biased region" description="Low complexity" evidence="1">
    <location>
        <begin position="188"/>
        <end position="199"/>
    </location>
</feature>
<evidence type="ECO:0000313" key="4">
    <source>
        <dbReference type="Proteomes" id="UP000654075"/>
    </source>
</evidence>
<gene>
    <name evidence="2" type="ORF">PGLA1383_LOCUS57073</name>
    <name evidence="3" type="ORF">PGLA2088_LOCUS18648</name>
</gene>